<dbReference type="InterPro" id="IPR051395">
    <property type="entry name" value="Cytochrome_c_Peroxidase/MauG"/>
</dbReference>
<comment type="function">
    <text evidence="11">Involved in methylamine metabolism. Essential for the maturation of the beta subunit of MADH, presumably via a step in the biosynthesis of tryptophan tryptophylquinone (TTQ), the cofactor of MADH.</text>
</comment>
<evidence type="ECO:0000256" key="3">
    <source>
        <dbReference type="ARBA" id="ARBA00022448"/>
    </source>
</evidence>
<dbReference type="GO" id="GO:0009055">
    <property type="term" value="F:electron transfer activity"/>
    <property type="evidence" value="ECO:0007669"/>
    <property type="project" value="InterPro"/>
</dbReference>
<evidence type="ECO:0000256" key="1">
    <source>
        <dbReference type="ARBA" id="ARBA00004418"/>
    </source>
</evidence>
<keyword evidence="8" id="KW-0249">Electron transport</keyword>
<feature type="binding site" description="axial binding residue" evidence="14">
    <location>
        <position position="231"/>
    </location>
    <ligand>
        <name>heme c</name>
        <dbReference type="ChEBI" id="CHEBI:61717"/>
        <label>2</label>
    </ligand>
    <ligandPart>
        <name>Fe</name>
        <dbReference type="ChEBI" id="CHEBI:18248"/>
    </ligandPart>
</feature>
<evidence type="ECO:0000256" key="5">
    <source>
        <dbReference type="ARBA" id="ARBA00022723"/>
    </source>
</evidence>
<feature type="domain" description="Cytochrome c" evidence="16">
    <location>
        <begin position="59"/>
        <end position="191"/>
    </location>
</feature>
<dbReference type="GO" id="GO:0046872">
    <property type="term" value="F:metal ion binding"/>
    <property type="evidence" value="ECO:0007669"/>
    <property type="project" value="UniProtKB-KW"/>
</dbReference>
<evidence type="ECO:0000256" key="15">
    <source>
        <dbReference type="SAM" id="SignalP"/>
    </source>
</evidence>
<dbReference type="GO" id="GO:0004130">
    <property type="term" value="F:cytochrome-c peroxidase activity"/>
    <property type="evidence" value="ECO:0007669"/>
    <property type="project" value="TreeGrafter"/>
</dbReference>
<proteinExistence type="predicted"/>
<keyword evidence="9" id="KW-0560">Oxidoreductase</keyword>
<dbReference type="RefSeq" id="WP_163316632.1">
    <property type="nucleotide sequence ID" value="NZ_JAAGAA010000010.1"/>
</dbReference>
<keyword evidence="5 14" id="KW-0479">Metal-binding</keyword>
<dbReference type="EMBL" id="JAAGAA010000010">
    <property type="protein sequence ID" value="NDV13436.1"/>
    <property type="molecule type" value="Genomic_DNA"/>
</dbReference>
<feature type="binding site" description="axial binding residue" evidence="14">
    <location>
        <position position="101"/>
    </location>
    <ligand>
        <name>heme c</name>
        <dbReference type="ChEBI" id="CHEBI:61717"/>
        <label>1</label>
    </ligand>
    <ligandPart>
        <name>Fe</name>
        <dbReference type="ChEBI" id="CHEBI:18248"/>
    </ligandPart>
</feature>
<evidence type="ECO:0000256" key="7">
    <source>
        <dbReference type="ARBA" id="ARBA00022764"/>
    </source>
</evidence>
<dbReference type="AlphaFoldDB" id="A0A6B2KT62"/>
<evidence type="ECO:0000313" key="18">
    <source>
        <dbReference type="Proteomes" id="UP000482578"/>
    </source>
</evidence>
<evidence type="ECO:0000256" key="13">
    <source>
        <dbReference type="PIRSR" id="PIRSR000294-1"/>
    </source>
</evidence>
<dbReference type="PANTHER" id="PTHR30600:SF7">
    <property type="entry name" value="CYTOCHROME C PEROXIDASE-RELATED"/>
    <property type="match status" value="1"/>
</dbReference>
<gene>
    <name evidence="17" type="ORF">GZH52_11650</name>
</gene>
<accession>A0A6B2KT62</accession>
<feature type="binding site" description="covalent" evidence="13">
    <location>
        <position position="81"/>
    </location>
    <ligand>
        <name>heme c</name>
        <dbReference type="ChEBI" id="CHEBI:61717"/>
        <label>1</label>
    </ligand>
</feature>
<evidence type="ECO:0000256" key="4">
    <source>
        <dbReference type="ARBA" id="ARBA00022617"/>
    </source>
</evidence>
<keyword evidence="10 14" id="KW-0408">Iron</keyword>
<dbReference type="Proteomes" id="UP000482578">
    <property type="component" value="Unassembled WGS sequence"/>
</dbReference>
<feature type="chain" id="PRO_5025589825" description="Methylamine utilization protein MauG" evidence="15">
    <location>
        <begin position="27"/>
        <end position="358"/>
    </location>
</feature>
<dbReference type="PIRSF" id="PIRSF000294">
    <property type="entry name" value="Cytochrome-c_peroxidase"/>
    <property type="match status" value="1"/>
</dbReference>
<evidence type="ECO:0000256" key="14">
    <source>
        <dbReference type="PIRSR" id="PIRSR000294-2"/>
    </source>
</evidence>
<dbReference type="InterPro" id="IPR036909">
    <property type="entry name" value="Cyt_c-like_dom_sf"/>
</dbReference>
<keyword evidence="7" id="KW-0574">Periplasm</keyword>
<dbReference type="GO" id="GO:0020037">
    <property type="term" value="F:heme binding"/>
    <property type="evidence" value="ECO:0007669"/>
    <property type="project" value="InterPro"/>
</dbReference>
<reference evidence="17 18" key="1">
    <citation type="submission" date="2020-02" db="EMBL/GenBank/DDBJ databases">
        <authorList>
            <person name="Yang Z."/>
        </authorList>
    </citation>
    <scope>NUCLEOTIDE SEQUENCE [LARGE SCALE GENOMIC DNA]</scope>
    <source>
        <strain evidence="17 18">HX-7-9</strain>
    </source>
</reference>
<keyword evidence="6 15" id="KW-0732">Signal</keyword>
<dbReference type="SUPFAM" id="SSF46626">
    <property type="entry name" value="Cytochrome c"/>
    <property type="match status" value="2"/>
</dbReference>
<evidence type="ECO:0000256" key="12">
    <source>
        <dbReference type="ARBA" id="ARBA00073576"/>
    </source>
</evidence>
<feature type="domain" description="Cytochrome c" evidence="16">
    <location>
        <begin position="213"/>
        <end position="332"/>
    </location>
</feature>
<dbReference type="PANTHER" id="PTHR30600">
    <property type="entry name" value="CYTOCHROME C PEROXIDASE-RELATED"/>
    <property type="match status" value="1"/>
</dbReference>
<comment type="cofactor">
    <cofactor evidence="13">
        <name>heme</name>
        <dbReference type="ChEBI" id="CHEBI:30413"/>
    </cofactor>
    <text evidence="13">Binds 2 heme groups.</text>
</comment>
<dbReference type="InterPro" id="IPR004852">
    <property type="entry name" value="Di-haem_cyt_c_peroxidsae"/>
</dbReference>
<comment type="pathway">
    <text evidence="2">One-carbon metabolism; methylamine degradation.</text>
</comment>
<feature type="binding site" description="covalent" evidence="13">
    <location>
        <position position="227"/>
    </location>
    <ligand>
        <name>heme c</name>
        <dbReference type="ChEBI" id="CHEBI:61717"/>
        <label>2</label>
    </ligand>
</feature>
<keyword evidence="4 13" id="KW-0349">Heme</keyword>
<protein>
    <recommendedName>
        <fullName evidence="12">Methylamine utilization protein MauG</fullName>
    </recommendedName>
</protein>
<comment type="caution">
    <text evidence="17">The sequence shown here is derived from an EMBL/GenBank/DDBJ whole genome shotgun (WGS) entry which is preliminary data.</text>
</comment>
<sequence>MNYRRASRLLLPAGLFAALASSSAIAAPATDVSILATARAIFAPLPASAPNPDNPVTPDKVVLGKQLFFDARLSKGGTVSCNSCHNLATYGVDNLSFSMGHKGQFGGRNSPSVLNAALLKPHFWDGRAKDAEEQAKGPIMNPVEMAIPHEAYAVERIASIPEYRTQFARVFPGDKQPVSYDNIAKAIAAFERTLLTPAPFDAWLKGDAKALSAQQVRGAKTFIDKGCVACHAGATLGGDNLFKFGLVQGPYSKFTGVPNKDAGVYDISKKEADRDVFRTPSLRNVARTYPYFHDGSVWQLDQAIRVMSQTQLGLKLTDNEVADVQAFLESLTGTIPASALQLPVLPASTAATSKPDNS</sequence>
<evidence type="ECO:0000256" key="11">
    <source>
        <dbReference type="ARBA" id="ARBA00058991"/>
    </source>
</evidence>
<dbReference type="Pfam" id="PF03150">
    <property type="entry name" value="CCP_MauG"/>
    <property type="match status" value="1"/>
</dbReference>
<feature type="binding site" description="covalent" evidence="13">
    <location>
        <position position="84"/>
    </location>
    <ligand>
        <name>heme c</name>
        <dbReference type="ChEBI" id="CHEBI:61717"/>
        <label>1</label>
    </ligand>
</feature>
<feature type="binding site" description="axial binding residue" evidence="14">
    <location>
        <position position="307"/>
    </location>
    <ligand>
        <name>heme c</name>
        <dbReference type="ChEBI" id="CHEBI:61717"/>
        <label>2</label>
    </ligand>
    <ligandPart>
        <name>Fe</name>
        <dbReference type="ChEBI" id="CHEBI:18248"/>
    </ligandPart>
</feature>
<evidence type="ECO:0000256" key="10">
    <source>
        <dbReference type="ARBA" id="ARBA00023004"/>
    </source>
</evidence>
<evidence type="ECO:0000259" key="16">
    <source>
        <dbReference type="PROSITE" id="PS51007"/>
    </source>
</evidence>
<dbReference type="PROSITE" id="PS51007">
    <property type="entry name" value="CYTC"/>
    <property type="match status" value="2"/>
</dbReference>
<evidence type="ECO:0000256" key="6">
    <source>
        <dbReference type="ARBA" id="ARBA00022729"/>
    </source>
</evidence>
<feature type="binding site" description="axial binding residue" evidence="14">
    <location>
        <position position="85"/>
    </location>
    <ligand>
        <name>heme c</name>
        <dbReference type="ChEBI" id="CHEBI:61717"/>
        <label>1</label>
    </ligand>
    <ligandPart>
        <name>Fe</name>
        <dbReference type="ChEBI" id="CHEBI:18248"/>
    </ligandPart>
</feature>
<feature type="binding site" description="covalent" evidence="13">
    <location>
        <position position="230"/>
    </location>
    <ligand>
        <name>heme c</name>
        <dbReference type="ChEBI" id="CHEBI:61717"/>
        <label>2</label>
    </ligand>
</feature>
<organism evidence="17 18">
    <name type="scientific">Crenobacter caeni</name>
    <dbReference type="NCBI Taxonomy" id="2705474"/>
    <lineage>
        <taxon>Bacteria</taxon>
        <taxon>Pseudomonadati</taxon>
        <taxon>Pseudomonadota</taxon>
        <taxon>Betaproteobacteria</taxon>
        <taxon>Neisseriales</taxon>
        <taxon>Neisseriaceae</taxon>
        <taxon>Crenobacter</taxon>
    </lineage>
</organism>
<dbReference type="GO" id="GO:0042597">
    <property type="term" value="C:periplasmic space"/>
    <property type="evidence" value="ECO:0007669"/>
    <property type="project" value="UniProtKB-SubCell"/>
</dbReference>
<name>A0A6B2KT62_9NEIS</name>
<comment type="PTM">
    <text evidence="13">Binds 2 heme groups per subunit.</text>
</comment>
<feature type="signal peptide" evidence="15">
    <location>
        <begin position="1"/>
        <end position="26"/>
    </location>
</feature>
<dbReference type="InterPro" id="IPR026259">
    <property type="entry name" value="MauG/Cytc_peroxidase"/>
</dbReference>
<dbReference type="InterPro" id="IPR009056">
    <property type="entry name" value="Cyt_c-like_dom"/>
</dbReference>
<dbReference type="FunFam" id="1.10.760.10:FF:000019">
    <property type="entry name" value="Di-heme cytochrome C peroxidase"/>
    <property type="match status" value="1"/>
</dbReference>
<dbReference type="Pfam" id="PF00034">
    <property type="entry name" value="Cytochrom_C"/>
    <property type="match status" value="1"/>
</dbReference>
<evidence type="ECO:0000256" key="9">
    <source>
        <dbReference type="ARBA" id="ARBA00023002"/>
    </source>
</evidence>
<comment type="subcellular location">
    <subcellularLocation>
        <location evidence="1">Periplasm</location>
    </subcellularLocation>
</comment>
<keyword evidence="3" id="KW-0813">Transport</keyword>
<evidence type="ECO:0000256" key="8">
    <source>
        <dbReference type="ARBA" id="ARBA00022982"/>
    </source>
</evidence>
<keyword evidence="18" id="KW-1185">Reference proteome</keyword>
<evidence type="ECO:0000313" key="17">
    <source>
        <dbReference type="EMBL" id="NDV13436.1"/>
    </source>
</evidence>
<evidence type="ECO:0000256" key="2">
    <source>
        <dbReference type="ARBA" id="ARBA00004856"/>
    </source>
</evidence>
<dbReference type="Gene3D" id="1.10.760.10">
    <property type="entry name" value="Cytochrome c-like domain"/>
    <property type="match status" value="2"/>
</dbReference>